<protein>
    <submittedName>
        <fullName evidence="2">Uncharacterized protein</fullName>
    </submittedName>
</protein>
<feature type="compositionally biased region" description="Low complexity" evidence="1">
    <location>
        <begin position="19"/>
        <end position="29"/>
    </location>
</feature>
<evidence type="ECO:0000256" key="1">
    <source>
        <dbReference type="SAM" id="MobiDB-lite"/>
    </source>
</evidence>
<reference evidence="2" key="2">
    <citation type="submission" date="2020-09" db="EMBL/GenBank/DDBJ databases">
        <authorList>
            <person name="Sun Q."/>
            <person name="Ohkuma M."/>
        </authorList>
    </citation>
    <scope>NUCLEOTIDE SEQUENCE</scope>
    <source>
        <strain evidence="2">JCM 19831</strain>
    </source>
</reference>
<dbReference type="EMBL" id="BMPI01000084">
    <property type="protein sequence ID" value="GGM80496.1"/>
    <property type="molecule type" value="Genomic_DNA"/>
</dbReference>
<feature type="region of interest" description="Disordered" evidence="1">
    <location>
        <begin position="1"/>
        <end position="30"/>
    </location>
</feature>
<comment type="caution">
    <text evidence="2">The sequence shown here is derived from an EMBL/GenBank/DDBJ whole genome shotgun (WGS) entry which is preliminary data.</text>
</comment>
<evidence type="ECO:0000313" key="3">
    <source>
        <dbReference type="Proteomes" id="UP000642070"/>
    </source>
</evidence>
<feature type="compositionally biased region" description="Basic and acidic residues" evidence="1">
    <location>
        <begin position="77"/>
        <end position="89"/>
    </location>
</feature>
<reference evidence="2" key="1">
    <citation type="journal article" date="2014" name="Int. J. Syst. Evol. Microbiol.">
        <title>Complete genome sequence of Corynebacterium casei LMG S-19264T (=DSM 44701T), isolated from a smear-ripened cheese.</title>
        <authorList>
            <consortium name="US DOE Joint Genome Institute (JGI-PGF)"/>
            <person name="Walter F."/>
            <person name="Albersmeier A."/>
            <person name="Kalinowski J."/>
            <person name="Ruckert C."/>
        </authorList>
    </citation>
    <scope>NUCLEOTIDE SEQUENCE</scope>
    <source>
        <strain evidence="2">JCM 19831</strain>
    </source>
</reference>
<proteinExistence type="predicted"/>
<organism evidence="2 3">
    <name type="scientific">Dactylosporangium sucinum</name>
    <dbReference type="NCBI Taxonomy" id="1424081"/>
    <lineage>
        <taxon>Bacteria</taxon>
        <taxon>Bacillati</taxon>
        <taxon>Actinomycetota</taxon>
        <taxon>Actinomycetes</taxon>
        <taxon>Micromonosporales</taxon>
        <taxon>Micromonosporaceae</taxon>
        <taxon>Dactylosporangium</taxon>
    </lineage>
</organism>
<evidence type="ECO:0000313" key="2">
    <source>
        <dbReference type="EMBL" id="GGM80496.1"/>
    </source>
</evidence>
<name>A0A917UCE6_9ACTN</name>
<keyword evidence="3" id="KW-1185">Reference proteome</keyword>
<gene>
    <name evidence="2" type="ORF">GCM10007977_097480</name>
</gene>
<feature type="region of interest" description="Disordered" evidence="1">
    <location>
        <begin position="43"/>
        <end position="89"/>
    </location>
</feature>
<dbReference type="Proteomes" id="UP000642070">
    <property type="component" value="Unassembled WGS sequence"/>
</dbReference>
<accession>A0A917UCE6</accession>
<sequence length="89" mass="9474">MLRISQVRTVSPVARDRSTSAATSPAVRARTARRAAGIDWACTPTTRSATPGTVVAGGPARSWAPNLRDIPGTIARGYDKNGRDQDRAR</sequence>
<dbReference type="AlphaFoldDB" id="A0A917UCE6"/>